<accession>A0A8I6XCE2</accession>
<proteinExistence type="predicted"/>
<dbReference type="Gramene" id="HORVU.MOREX.r3.2HG0109330.1">
    <property type="protein sequence ID" value="HORVU.MOREX.r3.2HG0109330.1.CDS1"/>
    <property type="gene ID" value="HORVU.MOREX.r3.2HG0109330"/>
</dbReference>
<evidence type="ECO:0000313" key="1">
    <source>
        <dbReference type="EnsemblPlants" id="HORVU.MOREX.r3.2HG0109330.1.CDS1"/>
    </source>
</evidence>
<reference evidence="1" key="3">
    <citation type="submission" date="2022-01" db="UniProtKB">
        <authorList>
            <consortium name="EnsemblPlants"/>
        </authorList>
    </citation>
    <scope>IDENTIFICATION</scope>
    <source>
        <strain evidence="1">subsp. vulgare</strain>
    </source>
</reference>
<reference evidence="2" key="1">
    <citation type="journal article" date="2012" name="Nature">
        <title>A physical, genetic and functional sequence assembly of the barley genome.</title>
        <authorList>
            <consortium name="The International Barley Genome Sequencing Consortium"/>
            <person name="Mayer K.F."/>
            <person name="Waugh R."/>
            <person name="Brown J.W."/>
            <person name="Schulman A."/>
            <person name="Langridge P."/>
            <person name="Platzer M."/>
            <person name="Fincher G.B."/>
            <person name="Muehlbauer G.J."/>
            <person name="Sato K."/>
            <person name="Close T.J."/>
            <person name="Wise R.P."/>
            <person name="Stein N."/>
        </authorList>
    </citation>
    <scope>NUCLEOTIDE SEQUENCE [LARGE SCALE GENOMIC DNA]</scope>
    <source>
        <strain evidence="2">cv. Morex</strain>
    </source>
</reference>
<protein>
    <submittedName>
        <fullName evidence="1">Uncharacterized protein</fullName>
    </submittedName>
</protein>
<dbReference type="Proteomes" id="UP000011116">
    <property type="component" value="Chromosome 2H"/>
</dbReference>
<name>A0A8I6XCE2_HORVV</name>
<dbReference type="AlphaFoldDB" id="A0A8I6XCE2"/>
<dbReference type="Gramene" id="HORVU.MOREX.r2.2HG0089750.1">
    <property type="protein sequence ID" value="HORVU.MOREX.r2.2HG0089750.1.CDS.1"/>
    <property type="gene ID" value="HORVU.MOREX.r2.2HG0089750"/>
</dbReference>
<reference evidence="1" key="2">
    <citation type="submission" date="2020-10" db="EMBL/GenBank/DDBJ databases">
        <authorList>
            <person name="Scholz U."/>
            <person name="Mascher M."/>
            <person name="Fiebig A."/>
        </authorList>
    </citation>
    <scope>NUCLEOTIDE SEQUENCE [LARGE SCALE GENOMIC DNA]</scope>
    <source>
        <strain evidence="1">cv. Morex</strain>
    </source>
</reference>
<evidence type="ECO:0000313" key="2">
    <source>
        <dbReference type="Proteomes" id="UP000011116"/>
    </source>
</evidence>
<keyword evidence="2" id="KW-1185">Reference proteome</keyword>
<dbReference type="EnsemblPlants" id="HORVU.MOREX.r3.2HG0109330.1">
    <property type="protein sequence ID" value="HORVU.MOREX.r3.2HG0109330.1.CDS1"/>
    <property type="gene ID" value="HORVU.MOREX.r3.2HG0109330"/>
</dbReference>
<organism evidence="1 2">
    <name type="scientific">Hordeum vulgare subsp. vulgare</name>
    <name type="common">Domesticated barley</name>
    <dbReference type="NCBI Taxonomy" id="112509"/>
    <lineage>
        <taxon>Eukaryota</taxon>
        <taxon>Viridiplantae</taxon>
        <taxon>Streptophyta</taxon>
        <taxon>Embryophyta</taxon>
        <taxon>Tracheophyta</taxon>
        <taxon>Spermatophyta</taxon>
        <taxon>Magnoliopsida</taxon>
        <taxon>Liliopsida</taxon>
        <taxon>Poales</taxon>
        <taxon>Poaceae</taxon>
        <taxon>BOP clade</taxon>
        <taxon>Pooideae</taxon>
        <taxon>Triticodae</taxon>
        <taxon>Triticeae</taxon>
        <taxon>Hordeinae</taxon>
        <taxon>Hordeum</taxon>
    </lineage>
</organism>
<dbReference type="PROSITE" id="PS51257">
    <property type="entry name" value="PROKAR_LIPOPROTEIN"/>
    <property type="match status" value="1"/>
</dbReference>
<sequence>MATRRRHGGCVFTATACVSSSLLSWCNHSNSDKRKLACTGRNLPSLQFANLYRVALLICSHIGLGPVDDFDCCRKISTVDRDSHL</sequence>